<dbReference type="OrthoDB" id="10256467at2759"/>
<dbReference type="Proteomes" id="UP000288216">
    <property type="component" value="Unassembled WGS sequence"/>
</dbReference>
<dbReference type="STRING" id="75743.A0A401PQV2"/>
<gene>
    <name evidence="2" type="ORF">scyTo_0015331</name>
</gene>
<protein>
    <submittedName>
        <fullName evidence="2">Uncharacterized protein</fullName>
    </submittedName>
</protein>
<sequence length="184" mass="21996">IDAELSKQQAHHSTELKELTLRMKEEEKLKVDTERQNQQKLINKYKEEHKTLQAKISDLISDATKALQLEVSRMKKRLQDSQNQLMERERSKDDEIYNLEKVISQHEMLLKQEQDKVESMTEELRIGIQQKSIEIREAQHEVQHLKDELDQAKKENTFLEETVRRECEERFELTEALSQTREHS</sequence>
<feature type="non-terminal residue" evidence="2">
    <location>
        <position position="1"/>
    </location>
</feature>
<dbReference type="AlphaFoldDB" id="A0A401PQV2"/>
<accession>A0A401PQV2</accession>
<evidence type="ECO:0000256" key="1">
    <source>
        <dbReference type="SAM" id="Coils"/>
    </source>
</evidence>
<dbReference type="InterPro" id="IPR038799">
    <property type="entry name" value="LEKR1"/>
</dbReference>
<feature type="coiled-coil region" evidence="1">
    <location>
        <begin position="16"/>
        <end position="169"/>
    </location>
</feature>
<dbReference type="OMA" id="VISQHEM"/>
<dbReference type="PANTHER" id="PTHR34251">
    <property type="entry name" value="LEUCINE-, GLUTAMATE- AND LYSINE-RICH PROTEIN 1"/>
    <property type="match status" value="1"/>
</dbReference>
<keyword evidence="3" id="KW-1185">Reference proteome</keyword>
<dbReference type="PANTHER" id="PTHR34251:SF1">
    <property type="entry name" value="LEUCINE, GLUTAMATE AND LYSINE RICH 1"/>
    <property type="match status" value="1"/>
</dbReference>
<name>A0A401PQV2_SCYTO</name>
<evidence type="ECO:0000313" key="2">
    <source>
        <dbReference type="EMBL" id="GCB75506.1"/>
    </source>
</evidence>
<keyword evidence="1" id="KW-0175">Coiled coil</keyword>
<reference evidence="2 3" key="1">
    <citation type="journal article" date="2018" name="Nat. Ecol. Evol.">
        <title>Shark genomes provide insights into elasmobranch evolution and the origin of vertebrates.</title>
        <authorList>
            <person name="Hara Y"/>
            <person name="Yamaguchi K"/>
            <person name="Onimaru K"/>
            <person name="Kadota M"/>
            <person name="Koyanagi M"/>
            <person name="Keeley SD"/>
            <person name="Tatsumi K"/>
            <person name="Tanaka K"/>
            <person name="Motone F"/>
            <person name="Kageyama Y"/>
            <person name="Nozu R"/>
            <person name="Adachi N"/>
            <person name="Nishimura O"/>
            <person name="Nakagawa R"/>
            <person name="Tanegashima C"/>
            <person name="Kiyatake I"/>
            <person name="Matsumoto R"/>
            <person name="Murakumo K"/>
            <person name="Nishida K"/>
            <person name="Terakita A"/>
            <person name="Kuratani S"/>
            <person name="Sato K"/>
            <person name="Hyodo S Kuraku.S."/>
        </authorList>
    </citation>
    <scope>NUCLEOTIDE SEQUENCE [LARGE SCALE GENOMIC DNA]</scope>
</reference>
<evidence type="ECO:0000313" key="3">
    <source>
        <dbReference type="Proteomes" id="UP000288216"/>
    </source>
</evidence>
<dbReference type="EMBL" id="BFAA01008654">
    <property type="protein sequence ID" value="GCB75506.1"/>
    <property type="molecule type" value="Genomic_DNA"/>
</dbReference>
<proteinExistence type="predicted"/>
<organism evidence="2 3">
    <name type="scientific">Scyliorhinus torazame</name>
    <name type="common">Cloudy catshark</name>
    <name type="synonym">Catulus torazame</name>
    <dbReference type="NCBI Taxonomy" id="75743"/>
    <lineage>
        <taxon>Eukaryota</taxon>
        <taxon>Metazoa</taxon>
        <taxon>Chordata</taxon>
        <taxon>Craniata</taxon>
        <taxon>Vertebrata</taxon>
        <taxon>Chondrichthyes</taxon>
        <taxon>Elasmobranchii</taxon>
        <taxon>Galeomorphii</taxon>
        <taxon>Galeoidea</taxon>
        <taxon>Carcharhiniformes</taxon>
        <taxon>Scyliorhinidae</taxon>
        <taxon>Scyliorhinus</taxon>
    </lineage>
</organism>
<comment type="caution">
    <text evidence="2">The sequence shown here is derived from an EMBL/GenBank/DDBJ whole genome shotgun (WGS) entry which is preliminary data.</text>
</comment>